<protein>
    <submittedName>
        <fullName evidence="2">TrkA-C domain-containing protein</fullName>
    </submittedName>
</protein>
<evidence type="ECO:0000313" key="2">
    <source>
        <dbReference type="EMBL" id="ELZ19679.1"/>
    </source>
</evidence>
<dbReference type="RefSeq" id="WP_006886080.1">
    <property type="nucleotide sequence ID" value="NZ_AOIU01000049.1"/>
</dbReference>
<comment type="caution">
    <text evidence="2">The sequence shown here is derived from an EMBL/GenBank/DDBJ whole genome shotgun (WGS) entry which is preliminary data.</text>
</comment>
<dbReference type="SUPFAM" id="SSF116726">
    <property type="entry name" value="TrkA C-terminal domain-like"/>
    <property type="match status" value="1"/>
</dbReference>
<dbReference type="Proteomes" id="UP000011626">
    <property type="component" value="Unassembled WGS sequence"/>
</dbReference>
<dbReference type="InterPro" id="IPR036721">
    <property type="entry name" value="RCK_C_sf"/>
</dbReference>
<dbReference type="PANTHER" id="PTHR43833:SF9">
    <property type="entry name" value="POTASSIUM CHANNEL PROTEIN YUGO-RELATED"/>
    <property type="match status" value="1"/>
</dbReference>
<feature type="domain" description="RCK C-terminal" evidence="1">
    <location>
        <begin position="75"/>
        <end position="159"/>
    </location>
</feature>
<dbReference type="Gene3D" id="3.30.70.1450">
    <property type="entry name" value="Regulator of K+ conductance, C-terminal domain"/>
    <property type="match status" value="1"/>
</dbReference>
<dbReference type="STRING" id="797114.C475_22079"/>
<name>M0CCQ4_9EURY</name>
<dbReference type="InterPro" id="IPR006037">
    <property type="entry name" value="RCK_C"/>
</dbReference>
<dbReference type="PIRSF" id="PIRSF005028">
    <property type="entry name" value="KhtT"/>
    <property type="match status" value="1"/>
</dbReference>
<evidence type="ECO:0000313" key="3">
    <source>
        <dbReference type="Proteomes" id="UP000011626"/>
    </source>
</evidence>
<reference evidence="2 3" key="1">
    <citation type="journal article" date="2014" name="PLoS Genet.">
        <title>Phylogenetically driven sequencing of extremely halophilic archaea reveals strategies for static and dynamic osmo-response.</title>
        <authorList>
            <person name="Becker E.A."/>
            <person name="Seitzer P.M."/>
            <person name="Tritt A."/>
            <person name="Larsen D."/>
            <person name="Krusor M."/>
            <person name="Yao A.I."/>
            <person name="Wu D."/>
            <person name="Madern D."/>
            <person name="Eisen J.A."/>
            <person name="Darling A.E."/>
            <person name="Facciotti M.T."/>
        </authorList>
    </citation>
    <scope>NUCLEOTIDE SEQUENCE [LARGE SCALE GENOMIC DNA]</scope>
    <source>
        <strain evidence="2 3">2-9-1</strain>
    </source>
</reference>
<dbReference type="eggNOG" id="arCOG01970">
    <property type="taxonomic scope" value="Archaea"/>
</dbReference>
<dbReference type="PANTHER" id="PTHR43833">
    <property type="entry name" value="POTASSIUM CHANNEL PROTEIN 2-RELATED-RELATED"/>
    <property type="match status" value="1"/>
</dbReference>
<evidence type="ECO:0000259" key="1">
    <source>
        <dbReference type="PROSITE" id="PS51202"/>
    </source>
</evidence>
<organism evidence="2 3">
    <name type="scientific">Halosimplex carlsbadense 2-9-1</name>
    <dbReference type="NCBI Taxonomy" id="797114"/>
    <lineage>
        <taxon>Archaea</taxon>
        <taxon>Methanobacteriati</taxon>
        <taxon>Methanobacteriota</taxon>
        <taxon>Stenosarchaea group</taxon>
        <taxon>Halobacteria</taxon>
        <taxon>Halobacteriales</taxon>
        <taxon>Haloarculaceae</taxon>
        <taxon>Halosimplex</taxon>
    </lineage>
</organism>
<dbReference type="AlphaFoldDB" id="M0CCQ4"/>
<proteinExistence type="predicted"/>
<dbReference type="InterPro" id="IPR050721">
    <property type="entry name" value="Trk_Ktr_HKT_K-transport"/>
</dbReference>
<dbReference type="GO" id="GO:0006813">
    <property type="term" value="P:potassium ion transport"/>
    <property type="evidence" value="ECO:0007669"/>
    <property type="project" value="InterPro"/>
</dbReference>
<dbReference type="OrthoDB" id="338309at2157"/>
<keyword evidence="3" id="KW-1185">Reference proteome</keyword>
<dbReference type="Pfam" id="PF25991">
    <property type="entry name" value="KhtT_N"/>
    <property type="match status" value="1"/>
</dbReference>
<accession>M0CCQ4</accession>
<dbReference type="EMBL" id="AOIU01000049">
    <property type="protein sequence ID" value="ELZ19679.1"/>
    <property type="molecule type" value="Genomic_DNA"/>
</dbReference>
<gene>
    <name evidence="2" type="ORF">C475_22079</name>
</gene>
<dbReference type="InterPro" id="IPR058776">
    <property type="entry name" value="KhtT-like_N"/>
</dbReference>
<dbReference type="InterPro" id="IPR026278">
    <property type="entry name" value="KhtT"/>
</dbReference>
<dbReference type="PROSITE" id="PS51202">
    <property type="entry name" value="RCK_C"/>
    <property type="match status" value="1"/>
</dbReference>
<sequence>MSVYETDLPGVGRKFDLELADDSLASVVIHHDGRCELYKRASRDANGEKLLNLTGEEANKLGSILEGAYFESVNVDELTVPLGDAIIEWIEIPADSPLAGTTLQESEIKRRTGTTIIAIQRGTETTPNPAADFELSEEDILVAIGTREEHATLTDLVSGDS</sequence>
<dbReference type="GO" id="GO:0008324">
    <property type="term" value="F:monoatomic cation transmembrane transporter activity"/>
    <property type="evidence" value="ECO:0007669"/>
    <property type="project" value="InterPro"/>
</dbReference>
<dbReference type="Pfam" id="PF02080">
    <property type="entry name" value="TrkA_C"/>
    <property type="match status" value="1"/>
</dbReference>